<gene>
    <name evidence="1" type="ORF">BMW23_0341</name>
</gene>
<accession>A0A2H4UU64</accession>
<proteinExistence type="predicted"/>
<dbReference type="EMBL" id="MF782455">
    <property type="protein sequence ID" value="ATZ80397.1"/>
    <property type="molecule type" value="Genomic_DNA"/>
</dbReference>
<dbReference type="Proteomes" id="UP000240325">
    <property type="component" value="Segment"/>
</dbReference>
<reference evidence="1" key="1">
    <citation type="journal article" date="2017" name="Elife">
        <title>The kinetoplastid-infecting Bodo saltans virus (BsV), a window into the most abundant giant viruses in the sea.</title>
        <authorList>
            <person name="Deeg C.M."/>
            <person name="Chow C.-E.T."/>
            <person name="Suttle C.A."/>
        </authorList>
    </citation>
    <scope>NUCLEOTIDE SEQUENCE</scope>
    <source>
        <strain evidence="1">NG1</strain>
    </source>
</reference>
<keyword evidence="2" id="KW-1185">Reference proteome</keyword>
<protein>
    <submittedName>
        <fullName evidence="1">Uncharacterized protein</fullName>
    </submittedName>
</protein>
<sequence length="52" mass="5868">MHLHNLLGMDYVSYPVYCSHSGLESILRYHQRLSISSSAQSVDSLIIFLALT</sequence>
<evidence type="ECO:0000313" key="1">
    <source>
        <dbReference type="EMBL" id="ATZ80397.1"/>
    </source>
</evidence>
<organism evidence="1">
    <name type="scientific">Bodo saltans virus</name>
    <dbReference type="NCBI Taxonomy" id="2024608"/>
    <lineage>
        <taxon>Viruses</taxon>
        <taxon>Varidnaviria</taxon>
        <taxon>Bamfordvirae</taxon>
        <taxon>Nucleocytoviricota</taxon>
        <taxon>Megaviricetes</taxon>
        <taxon>Imitervirales</taxon>
        <taxon>Mimiviridae</taxon>
        <taxon>Klosneuvirinae</taxon>
        <taxon>Theiavirus</taxon>
        <taxon>Theiavirus salishense</taxon>
    </lineage>
</organism>
<name>A0A2H4UU64_9VIRU</name>
<evidence type="ECO:0000313" key="2">
    <source>
        <dbReference type="Proteomes" id="UP000240325"/>
    </source>
</evidence>